<evidence type="ECO:0000313" key="6">
    <source>
        <dbReference type="Proteomes" id="UP000275024"/>
    </source>
</evidence>
<dbReference type="EMBL" id="RBDY01000004">
    <property type="protein sequence ID" value="RKN25296.1"/>
    <property type="molecule type" value="Genomic_DNA"/>
</dbReference>
<dbReference type="Pfam" id="PF01928">
    <property type="entry name" value="CYTH"/>
    <property type="match status" value="1"/>
</dbReference>
<comment type="caution">
    <text evidence="3">The sequence shown here is derived from an EMBL/GenBank/DDBJ whole genome shotgun (WGS) entry which is preliminary data.</text>
</comment>
<evidence type="ECO:0000259" key="1">
    <source>
        <dbReference type="PROSITE" id="PS51707"/>
    </source>
</evidence>
<gene>
    <name evidence="4" type="ORF">D7318_08770</name>
    <name evidence="3" type="ORF">D7319_07915</name>
</gene>
<feature type="domain" description="CYTH" evidence="1">
    <location>
        <begin position="4"/>
        <end position="202"/>
    </location>
</feature>
<feature type="domain" description="CHAD" evidence="2">
    <location>
        <begin position="214"/>
        <end position="494"/>
    </location>
</feature>
<dbReference type="SUPFAM" id="SSF55154">
    <property type="entry name" value="CYTH-like phosphatases"/>
    <property type="match status" value="1"/>
</dbReference>
<dbReference type="PANTHER" id="PTHR39339:SF1">
    <property type="entry name" value="CHAD DOMAIN-CONTAINING PROTEIN"/>
    <property type="match status" value="1"/>
</dbReference>
<proteinExistence type="predicted"/>
<dbReference type="PROSITE" id="PS51707">
    <property type="entry name" value="CYTH"/>
    <property type="match status" value="1"/>
</dbReference>
<dbReference type="Pfam" id="PF05235">
    <property type="entry name" value="CHAD"/>
    <property type="match status" value="1"/>
</dbReference>
<evidence type="ECO:0000259" key="2">
    <source>
        <dbReference type="PROSITE" id="PS51708"/>
    </source>
</evidence>
<organism evidence="3 6">
    <name type="scientific">Streptomyces radicis</name>
    <dbReference type="NCBI Taxonomy" id="1750517"/>
    <lineage>
        <taxon>Bacteria</taxon>
        <taxon>Bacillati</taxon>
        <taxon>Actinomycetota</taxon>
        <taxon>Actinomycetes</taxon>
        <taxon>Kitasatosporales</taxon>
        <taxon>Streptomycetaceae</taxon>
        <taxon>Streptomyces</taxon>
    </lineage>
</organism>
<protein>
    <submittedName>
        <fullName evidence="3">CHAD domain-containing protein</fullName>
    </submittedName>
</protein>
<evidence type="ECO:0000313" key="3">
    <source>
        <dbReference type="EMBL" id="RKN11033.1"/>
    </source>
</evidence>
<dbReference type="SMART" id="SM01118">
    <property type="entry name" value="CYTH"/>
    <property type="match status" value="1"/>
</dbReference>
<sequence length="494" mass="53482">MDTITETERTYEAVAPLPELSGAGPVTSVRERAPLSLRAVYYDTDDGRLVGDGITLRRRTGGADDGWHLKVPVGRDAREEIRAPLDDAPPDAPPEPPGELLALVRSRVRRRPLLPVVTLETERAPRDLLDAGGAVLAELVVDRVTARSLGRAARWSEVEVELAAAGGTEVLDAVEARLTEAGLRVSDAPSKLARALAETGVAHPRPARADGPEDDSAGAHVLAYARRQLRAIVELDPAVRRSRPDAVHRMRVAIRRLRSCLRTQREVLDRAVTRPLDDELGWLAAGLGVERDREVMAERLAARLGELPRDLRVGPVARRLDAHFSPGRARGAVAALLDEERCLALLDALDGLLAAPPLRKGAAKPARKALARSVARERERLDARVADAAAAPEGSERDVALHRARKAAKRARYAAETARSACGGAADRERVAFRRVQRVLGDHQDSVLAREALMAIAGEAHAAGEPSFSYGVMHARETELAHACVRRLREVRVG</sequence>
<evidence type="ECO:0000313" key="5">
    <source>
        <dbReference type="Proteomes" id="UP000268652"/>
    </source>
</evidence>
<evidence type="ECO:0000313" key="4">
    <source>
        <dbReference type="EMBL" id="RKN25296.1"/>
    </source>
</evidence>
<dbReference type="SMART" id="SM00880">
    <property type="entry name" value="CHAD"/>
    <property type="match status" value="1"/>
</dbReference>
<keyword evidence="5" id="KW-1185">Reference proteome</keyword>
<dbReference type="OrthoDB" id="9777271at2"/>
<dbReference type="InterPro" id="IPR033469">
    <property type="entry name" value="CYTH-like_dom_sf"/>
</dbReference>
<dbReference type="AlphaFoldDB" id="A0A3A9WFG3"/>
<dbReference type="Gene3D" id="1.40.20.10">
    <property type="entry name" value="CHAD domain"/>
    <property type="match status" value="1"/>
</dbReference>
<dbReference type="InterPro" id="IPR023577">
    <property type="entry name" value="CYTH_domain"/>
</dbReference>
<dbReference type="Proteomes" id="UP000275024">
    <property type="component" value="Unassembled WGS sequence"/>
</dbReference>
<dbReference type="Proteomes" id="UP000268652">
    <property type="component" value="Unassembled WGS sequence"/>
</dbReference>
<name>A0A3A9WFG3_9ACTN</name>
<dbReference type="CDD" id="cd07374">
    <property type="entry name" value="CYTH-like_Pase"/>
    <property type="match status" value="1"/>
</dbReference>
<dbReference type="Gene3D" id="2.40.320.10">
    <property type="entry name" value="Hypothetical Protein Pfu-838710-001"/>
    <property type="match status" value="1"/>
</dbReference>
<dbReference type="EMBL" id="RBDX01000004">
    <property type="protein sequence ID" value="RKN11033.1"/>
    <property type="molecule type" value="Genomic_DNA"/>
</dbReference>
<dbReference type="PANTHER" id="PTHR39339">
    <property type="entry name" value="SLR1444 PROTEIN"/>
    <property type="match status" value="1"/>
</dbReference>
<dbReference type="InterPro" id="IPR038186">
    <property type="entry name" value="CHAD_dom_sf"/>
</dbReference>
<dbReference type="PROSITE" id="PS51708">
    <property type="entry name" value="CHAD"/>
    <property type="match status" value="1"/>
</dbReference>
<reference evidence="5 6" key="1">
    <citation type="submission" date="2018-09" db="EMBL/GenBank/DDBJ databases">
        <title>Streptomyces sp. nov. DS1-2, an endophytic actinomycete isolated from roots of Dendrobium scabrilingue.</title>
        <authorList>
            <person name="Kuncharoen N."/>
            <person name="Kudo T."/>
            <person name="Ohkuma M."/>
            <person name="Yuki M."/>
            <person name="Tanasupawat S."/>
        </authorList>
    </citation>
    <scope>NUCLEOTIDE SEQUENCE [LARGE SCALE GENOMIC DNA]</scope>
    <source>
        <strain evidence="3 6">AZ1-7</strain>
        <strain evidence="4 5">DS1-2</strain>
    </source>
</reference>
<accession>A0A3A9WFG3</accession>
<dbReference type="RefSeq" id="WP_120696301.1">
    <property type="nucleotide sequence ID" value="NZ_RBDX01000004.1"/>
</dbReference>
<dbReference type="InterPro" id="IPR007899">
    <property type="entry name" value="CHAD_dom"/>
</dbReference>